<keyword evidence="3" id="KW-0460">Magnesium</keyword>
<dbReference type="SUPFAM" id="SSF52507">
    <property type="entry name" value="Homo-oligomeric flavin-containing Cys decarboxylases, HFCD"/>
    <property type="match status" value="1"/>
</dbReference>
<dbReference type="InterPro" id="IPR007085">
    <property type="entry name" value="DNA/pantothenate-metab_flavo_C"/>
</dbReference>
<protein>
    <recommendedName>
        <fullName evidence="3">Coenzyme A biosynthesis bifunctional protein CoaBC</fullName>
    </recommendedName>
    <alternativeName>
        <fullName evidence="3">DNA/pantothenate metabolism flavoprotein</fullName>
    </alternativeName>
    <alternativeName>
        <fullName evidence="3">Phosphopantothenoylcysteine synthetase/decarboxylase</fullName>
        <shortName evidence="3">PPCS-PPCDC</shortName>
    </alternativeName>
    <domain>
        <recommendedName>
            <fullName evidence="3">Phosphopantothenoylcysteine decarboxylase</fullName>
            <shortName evidence="3">PPC decarboxylase</shortName>
            <shortName evidence="3">PPC-DC</shortName>
            <ecNumber evidence="3">4.1.1.36</ecNumber>
        </recommendedName>
        <alternativeName>
            <fullName evidence="3">CoaC</fullName>
        </alternativeName>
    </domain>
    <domain>
        <recommendedName>
            <fullName evidence="3">Phosphopantothenate--cysteine ligase</fullName>
            <ecNumber evidence="3">6.3.2.5</ecNumber>
        </recommendedName>
        <alternativeName>
            <fullName evidence="3">CoaB</fullName>
        </alternativeName>
        <alternativeName>
            <fullName evidence="3">Phosphopantothenoylcysteine synthetase</fullName>
            <shortName evidence="3">PPC synthetase</shortName>
            <shortName evidence="3">PPC-S</shortName>
        </alternativeName>
    </domain>
</protein>
<keyword evidence="3" id="KW-0511">Multifunctional enzyme</keyword>
<dbReference type="NCBIfam" id="TIGR00521">
    <property type="entry name" value="coaBC_dfp"/>
    <property type="match status" value="1"/>
</dbReference>
<dbReference type="HAMAP" id="MF_02225">
    <property type="entry name" value="CoaBC"/>
    <property type="match status" value="1"/>
</dbReference>
<dbReference type="AlphaFoldDB" id="A0A419TA51"/>
<dbReference type="UniPathway" id="UPA00241">
    <property type="reaction ID" value="UER00353"/>
</dbReference>
<feature type="binding site" evidence="3">
    <location>
        <position position="321"/>
    </location>
    <ligand>
        <name>CTP</name>
        <dbReference type="ChEBI" id="CHEBI:37563"/>
    </ligand>
</feature>
<feature type="domain" description="DNA/pantothenate metabolism flavoprotein C-terminal" evidence="6">
    <location>
        <begin position="184"/>
        <end position="393"/>
    </location>
</feature>
<evidence type="ECO:0000313" key="8">
    <source>
        <dbReference type="Proteomes" id="UP000284177"/>
    </source>
</evidence>
<keyword evidence="8" id="KW-1185">Reference proteome</keyword>
<dbReference type="PANTHER" id="PTHR14359:SF6">
    <property type="entry name" value="PHOSPHOPANTOTHENOYLCYSTEINE DECARBOXYLASE"/>
    <property type="match status" value="1"/>
</dbReference>
<feature type="binding site" evidence="3">
    <location>
        <position position="339"/>
    </location>
    <ligand>
        <name>CTP</name>
        <dbReference type="ChEBI" id="CHEBI:37563"/>
    </ligand>
</feature>
<dbReference type="Pfam" id="PF02441">
    <property type="entry name" value="Flavoprotein"/>
    <property type="match status" value="1"/>
</dbReference>
<feature type="binding site" evidence="3">
    <location>
        <position position="287"/>
    </location>
    <ligand>
        <name>CTP</name>
        <dbReference type="ChEBI" id="CHEBI:37563"/>
    </ligand>
</feature>
<comment type="function">
    <text evidence="3">Catalyzes two sequential steps in the biosynthesis of coenzyme A. In the first step cysteine is conjugated to 4'-phosphopantothenate to form 4-phosphopantothenoylcysteine. In the second step the latter compound is decarboxylated to form 4'-phosphopantotheine.</text>
</comment>
<dbReference type="GO" id="GO:0004632">
    <property type="term" value="F:phosphopantothenate--cysteine ligase activity"/>
    <property type="evidence" value="ECO:0007669"/>
    <property type="project" value="UniProtKB-UniRule"/>
</dbReference>
<name>A0A419TA51_9FIRM</name>
<evidence type="ECO:0000259" key="6">
    <source>
        <dbReference type="Pfam" id="PF04127"/>
    </source>
</evidence>
<keyword evidence="3 4" id="KW-0285">Flavoprotein</keyword>
<dbReference type="GO" id="GO:0010181">
    <property type="term" value="F:FMN binding"/>
    <property type="evidence" value="ECO:0007669"/>
    <property type="project" value="UniProtKB-UniRule"/>
</dbReference>
<reference evidence="7 8" key="1">
    <citation type="submission" date="2016-08" db="EMBL/GenBank/DDBJ databases">
        <title>Novel Firmicutes and Novel Genomes.</title>
        <authorList>
            <person name="Poppleton D.I."/>
            <person name="Gribaldo S."/>
        </authorList>
    </citation>
    <scope>NUCLEOTIDE SEQUENCE [LARGE SCALE GENOMIC DNA]</scope>
    <source>
        <strain evidence="7 8">CTT3</strain>
    </source>
</reference>
<dbReference type="RefSeq" id="WP_120166165.1">
    <property type="nucleotide sequence ID" value="NZ_MCIB01000001.1"/>
</dbReference>
<evidence type="ECO:0000256" key="4">
    <source>
        <dbReference type="RuleBase" id="RU364078"/>
    </source>
</evidence>
<dbReference type="InterPro" id="IPR035929">
    <property type="entry name" value="CoaB-like_sf"/>
</dbReference>
<comment type="cofactor">
    <cofactor evidence="3">
        <name>Mg(2+)</name>
        <dbReference type="ChEBI" id="CHEBI:18420"/>
    </cofactor>
</comment>
<keyword evidence="1 3" id="KW-0210">Decarboxylase</keyword>
<dbReference type="EMBL" id="MCIB01000001">
    <property type="protein sequence ID" value="RKD34359.1"/>
    <property type="molecule type" value="Genomic_DNA"/>
</dbReference>
<dbReference type="Pfam" id="PF04127">
    <property type="entry name" value="DFP"/>
    <property type="match status" value="1"/>
</dbReference>
<comment type="pathway">
    <text evidence="3 4">Cofactor biosynthesis; coenzyme A biosynthesis; CoA from (R)-pantothenate: step 3/5.</text>
</comment>
<comment type="similarity">
    <text evidence="3 4">In the C-terminal section; belongs to the PPC synthetase family.</text>
</comment>
<evidence type="ECO:0000313" key="7">
    <source>
        <dbReference type="EMBL" id="RKD34359.1"/>
    </source>
</evidence>
<dbReference type="GO" id="GO:0015941">
    <property type="term" value="P:pantothenate catabolic process"/>
    <property type="evidence" value="ECO:0007669"/>
    <property type="project" value="InterPro"/>
</dbReference>
<feature type="binding site" evidence="3">
    <location>
        <begin position="303"/>
        <end position="306"/>
    </location>
    <ligand>
        <name>CTP</name>
        <dbReference type="ChEBI" id="CHEBI:37563"/>
    </ligand>
</feature>
<dbReference type="SUPFAM" id="SSF102645">
    <property type="entry name" value="CoaB-like"/>
    <property type="match status" value="1"/>
</dbReference>
<accession>A0A419TA51</accession>
<comment type="cofactor">
    <cofactor evidence="3">
        <name>FMN</name>
        <dbReference type="ChEBI" id="CHEBI:58210"/>
    </cofactor>
    <text evidence="3">Binds 1 FMN per subunit.</text>
</comment>
<sequence>MLHNKNIVMGVTGGIAAYKAVDVVSRLKKLNANIDIIMTESAAKFVTPLTFQTLSQNKVTVDMFERPRNWDVEHISLAKKADIFLIAPATANIIGKVANGIADDMLSTTIMATKSKVVFAPAMNTNMYNNPIFKSNMEKLKGLGYEFIKTGSGRLACGDYGEGKMAEPEEIVEYVVNKFANNDLKGKKVVVTAGPTIEPLDLVRYLTNYSSGKMGYLLAEEAKQRGADVILISGPTNTNPPCGIKFVEVKTTNEMFNAVGKYFNDCDVLIKAAAPLDYRPVNVQDKKIKKDKDQINIQFIKNPDILAHFGNKKKNQIVVGFAAESEQVIQYAQEKLNKKNLDLIIANDISKKDAGFRADTNIVSIIDRKSRIEEYPKMTKKELSKIIIDKIISILKSKS</sequence>
<feature type="binding site" evidence="3">
    <location>
        <position position="277"/>
    </location>
    <ligand>
        <name>CTP</name>
        <dbReference type="ChEBI" id="CHEBI:37563"/>
    </ligand>
</feature>
<evidence type="ECO:0000256" key="3">
    <source>
        <dbReference type="HAMAP-Rule" id="MF_02225"/>
    </source>
</evidence>
<dbReference type="GO" id="GO:0015937">
    <property type="term" value="P:coenzyme A biosynthetic process"/>
    <property type="evidence" value="ECO:0007669"/>
    <property type="project" value="UniProtKB-UniRule"/>
</dbReference>
<feature type="active site" description="Proton donor" evidence="3">
    <location>
        <position position="157"/>
    </location>
</feature>
<dbReference type="PANTHER" id="PTHR14359">
    <property type="entry name" value="HOMO-OLIGOMERIC FLAVIN CONTAINING CYS DECARBOXYLASE FAMILY"/>
    <property type="match status" value="1"/>
</dbReference>
<comment type="pathway">
    <text evidence="3 4">Cofactor biosynthesis; coenzyme A biosynthesis; CoA from (R)-pantothenate: step 2/5.</text>
</comment>
<dbReference type="Proteomes" id="UP000284177">
    <property type="component" value="Unassembled WGS sequence"/>
</dbReference>
<dbReference type="GO" id="GO:0046872">
    <property type="term" value="F:metal ion binding"/>
    <property type="evidence" value="ECO:0007669"/>
    <property type="project" value="UniProtKB-KW"/>
</dbReference>
<comment type="function">
    <text evidence="4">Catalyzes two steps in the biosynthesis of coenzyme A. In the first step cysteine is conjugated to 4'-phosphopantothenate to form 4-phosphopantothenoylcysteine, in the latter compound is decarboxylated to form 4'-phosphopantotheine.</text>
</comment>
<feature type="domain" description="Flavoprotein" evidence="5">
    <location>
        <begin position="5"/>
        <end position="178"/>
    </location>
</feature>
<gene>
    <name evidence="3" type="primary">coaBC</name>
    <name evidence="7" type="ORF">BET03_00560</name>
</gene>
<dbReference type="EC" id="6.3.2.5" evidence="3"/>
<dbReference type="GO" id="GO:0004633">
    <property type="term" value="F:phosphopantothenoylcysteine decarboxylase activity"/>
    <property type="evidence" value="ECO:0007669"/>
    <property type="project" value="UniProtKB-UniRule"/>
</dbReference>
<keyword evidence="2 3" id="KW-0456">Lyase</keyword>
<keyword evidence="3" id="KW-0479">Metal-binding</keyword>
<dbReference type="Gene3D" id="3.40.50.1950">
    <property type="entry name" value="Flavin prenyltransferase-like"/>
    <property type="match status" value="1"/>
</dbReference>
<dbReference type="GO" id="GO:0071513">
    <property type="term" value="C:phosphopantothenoylcysteine decarboxylase complex"/>
    <property type="evidence" value="ECO:0007669"/>
    <property type="project" value="TreeGrafter"/>
</dbReference>
<comment type="similarity">
    <text evidence="3 4">In the N-terminal section; belongs to the HFCD (homo-oligomeric flavin containing Cys decarboxylase) superfamily.</text>
</comment>
<keyword evidence="3 4" id="KW-0288">FMN</keyword>
<evidence type="ECO:0000259" key="5">
    <source>
        <dbReference type="Pfam" id="PF02441"/>
    </source>
</evidence>
<organism evidence="7 8">
    <name type="scientific">Thermohalobacter berrensis</name>
    <dbReference type="NCBI Taxonomy" id="99594"/>
    <lineage>
        <taxon>Bacteria</taxon>
        <taxon>Bacillati</taxon>
        <taxon>Bacillota</taxon>
        <taxon>Tissierellia</taxon>
        <taxon>Tissierellales</taxon>
        <taxon>Thermohalobacteraceae</taxon>
        <taxon>Thermohalobacter</taxon>
    </lineage>
</organism>
<comment type="caution">
    <text evidence="3">Lacks conserved residue(s) required for the propagation of feature annotation.</text>
</comment>
<dbReference type="Gene3D" id="3.40.50.10300">
    <property type="entry name" value="CoaB-like"/>
    <property type="match status" value="1"/>
</dbReference>
<comment type="catalytic activity">
    <reaction evidence="3 4">
        <text>N-[(R)-4-phosphopantothenoyl]-L-cysteine + H(+) = (R)-4'-phosphopantetheine + CO2</text>
        <dbReference type="Rhea" id="RHEA:16793"/>
        <dbReference type="ChEBI" id="CHEBI:15378"/>
        <dbReference type="ChEBI" id="CHEBI:16526"/>
        <dbReference type="ChEBI" id="CHEBI:59458"/>
        <dbReference type="ChEBI" id="CHEBI:61723"/>
        <dbReference type="EC" id="4.1.1.36"/>
    </reaction>
</comment>
<evidence type="ECO:0000256" key="2">
    <source>
        <dbReference type="ARBA" id="ARBA00023239"/>
    </source>
</evidence>
<comment type="catalytic activity">
    <reaction evidence="3 4">
        <text>(R)-4'-phosphopantothenate + L-cysteine + CTP = N-[(R)-4-phosphopantothenoyl]-L-cysteine + CMP + diphosphate + H(+)</text>
        <dbReference type="Rhea" id="RHEA:19397"/>
        <dbReference type="ChEBI" id="CHEBI:10986"/>
        <dbReference type="ChEBI" id="CHEBI:15378"/>
        <dbReference type="ChEBI" id="CHEBI:33019"/>
        <dbReference type="ChEBI" id="CHEBI:35235"/>
        <dbReference type="ChEBI" id="CHEBI:37563"/>
        <dbReference type="ChEBI" id="CHEBI:59458"/>
        <dbReference type="ChEBI" id="CHEBI:60377"/>
        <dbReference type="EC" id="6.3.2.5"/>
    </reaction>
</comment>
<keyword evidence="3 4" id="KW-0436">Ligase</keyword>
<feature type="region of interest" description="Phosphopantothenate--cysteine ligase" evidence="3">
    <location>
        <begin position="189"/>
        <end position="399"/>
    </location>
</feature>
<dbReference type="InterPro" id="IPR005252">
    <property type="entry name" value="CoaBC"/>
</dbReference>
<dbReference type="EC" id="4.1.1.36" evidence="3"/>
<dbReference type="OrthoDB" id="9802554at2"/>
<dbReference type="InterPro" id="IPR003382">
    <property type="entry name" value="Flavoprotein"/>
</dbReference>
<proteinExistence type="inferred from homology"/>
<feature type="binding site" evidence="3">
    <location>
        <position position="335"/>
    </location>
    <ligand>
        <name>CTP</name>
        <dbReference type="ChEBI" id="CHEBI:37563"/>
    </ligand>
</feature>
<feature type="region of interest" description="Phosphopantothenoylcysteine decarboxylase" evidence="3">
    <location>
        <begin position="1"/>
        <end position="188"/>
    </location>
</feature>
<comment type="caution">
    <text evidence="7">The sequence shown here is derived from an EMBL/GenBank/DDBJ whole genome shotgun (WGS) entry which is preliminary data.</text>
</comment>
<evidence type="ECO:0000256" key="1">
    <source>
        <dbReference type="ARBA" id="ARBA00022793"/>
    </source>
</evidence>
<dbReference type="InterPro" id="IPR036551">
    <property type="entry name" value="Flavin_trans-like"/>
</dbReference>